<evidence type="ECO:0000256" key="5">
    <source>
        <dbReference type="SAM" id="MobiDB-lite"/>
    </source>
</evidence>
<dbReference type="Gene3D" id="1.10.10.60">
    <property type="entry name" value="Homeodomain-like"/>
    <property type="match status" value="1"/>
</dbReference>
<evidence type="ECO:0000256" key="1">
    <source>
        <dbReference type="ARBA" id="ARBA00023015"/>
    </source>
</evidence>
<dbReference type="InterPro" id="IPR036271">
    <property type="entry name" value="Tet_transcr_reg_TetR-rel_C_sf"/>
</dbReference>
<evidence type="ECO:0000259" key="6">
    <source>
        <dbReference type="PROSITE" id="PS50977"/>
    </source>
</evidence>
<dbReference type="PANTHER" id="PTHR30055">
    <property type="entry name" value="HTH-TYPE TRANSCRIPTIONAL REGULATOR RUTR"/>
    <property type="match status" value="1"/>
</dbReference>
<dbReference type="AlphaFoldDB" id="A0A927RQC0"/>
<dbReference type="InterPro" id="IPR050109">
    <property type="entry name" value="HTH-type_TetR-like_transc_reg"/>
</dbReference>
<name>A0A927RQC0_9ACTN</name>
<dbReference type="Proteomes" id="UP000638648">
    <property type="component" value="Unassembled WGS sequence"/>
</dbReference>
<evidence type="ECO:0000256" key="3">
    <source>
        <dbReference type="ARBA" id="ARBA00023163"/>
    </source>
</evidence>
<accession>A0A927RQC0</accession>
<gene>
    <name evidence="7" type="ORF">HEB94_009809</name>
</gene>
<proteinExistence type="predicted"/>
<dbReference type="SUPFAM" id="SSF46689">
    <property type="entry name" value="Homeodomain-like"/>
    <property type="match status" value="1"/>
</dbReference>
<sequence>MSDRDHANPSPDASDPTPLGDPPPPSGTAPRGPGARPGGRSARNRAAVLAAVEGELVEHGFDGLTVEGVAARSGVHRTSVYRRWGDVGGLLADLLRAGQEDDWRPSDTGSLGADLAALGREVLTALHAEPPVMRAVVGASFRSAAAAQALRDFWADRYRRCRVVVERAIYRGEVPPGTDPDTVLVAATAPLFHTGLLLGTTFTDADVLRHANGTTIAARAGAYADSATADSAAADDVNGHDDAVTPAR</sequence>
<dbReference type="InterPro" id="IPR009057">
    <property type="entry name" value="Homeodomain-like_sf"/>
</dbReference>
<dbReference type="InterPro" id="IPR001647">
    <property type="entry name" value="HTH_TetR"/>
</dbReference>
<keyword evidence="1" id="KW-0805">Transcription regulation</keyword>
<keyword evidence="3" id="KW-0804">Transcription</keyword>
<feature type="DNA-binding region" description="H-T-H motif" evidence="4">
    <location>
        <begin position="65"/>
        <end position="84"/>
    </location>
</feature>
<organism evidence="7 8">
    <name type="scientific">Actinopolymorpha pittospori</name>
    <dbReference type="NCBI Taxonomy" id="648752"/>
    <lineage>
        <taxon>Bacteria</taxon>
        <taxon>Bacillati</taxon>
        <taxon>Actinomycetota</taxon>
        <taxon>Actinomycetes</taxon>
        <taxon>Propionibacteriales</taxon>
        <taxon>Actinopolymorphaceae</taxon>
        <taxon>Actinopolymorpha</taxon>
    </lineage>
</organism>
<evidence type="ECO:0000313" key="7">
    <source>
        <dbReference type="EMBL" id="MBE1612961.1"/>
    </source>
</evidence>
<dbReference type="Pfam" id="PF16859">
    <property type="entry name" value="TetR_C_11"/>
    <property type="match status" value="1"/>
</dbReference>
<feature type="domain" description="HTH tetR-type" evidence="6">
    <location>
        <begin position="42"/>
        <end position="102"/>
    </location>
</feature>
<dbReference type="RefSeq" id="WP_192755916.1">
    <property type="nucleotide sequence ID" value="NZ_BAABJL010000239.1"/>
</dbReference>
<dbReference type="SUPFAM" id="SSF48498">
    <property type="entry name" value="Tetracyclin repressor-like, C-terminal domain"/>
    <property type="match status" value="1"/>
</dbReference>
<protein>
    <submittedName>
        <fullName evidence="7">AcrR family transcriptional regulator</fullName>
    </submittedName>
</protein>
<evidence type="ECO:0000256" key="4">
    <source>
        <dbReference type="PROSITE-ProRule" id="PRU00335"/>
    </source>
</evidence>
<keyword evidence="8" id="KW-1185">Reference proteome</keyword>
<evidence type="ECO:0000256" key="2">
    <source>
        <dbReference type="ARBA" id="ARBA00023125"/>
    </source>
</evidence>
<feature type="region of interest" description="Disordered" evidence="5">
    <location>
        <begin position="1"/>
        <end position="42"/>
    </location>
</feature>
<dbReference type="PROSITE" id="PS50977">
    <property type="entry name" value="HTH_TETR_2"/>
    <property type="match status" value="1"/>
</dbReference>
<dbReference type="GO" id="GO:0003700">
    <property type="term" value="F:DNA-binding transcription factor activity"/>
    <property type="evidence" value="ECO:0007669"/>
    <property type="project" value="TreeGrafter"/>
</dbReference>
<dbReference type="GO" id="GO:0000976">
    <property type="term" value="F:transcription cis-regulatory region binding"/>
    <property type="evidence" value="ECO:0007669"/>
    <property type="project" value="TreeGrafter"/>
</dbReference>
<evidence type="ECO:0000313" key="8">
    <source>
        <dbReference type="Proteomes" id="UP000638648"/>
    </source>
</evidence>
<reference evidence="7" key="1">
    <citation type="submission" date="2020-10" db="EMBL/GenBank/DDBJ databases">
        <title>Sequencing the genomes of 1000 actinobacteria strains.</title>
        <authorList>
            <person name="Klenk H.-P."/>
        </authorList>
    </citation>
    <scope>NUCLEOTIDE SEQUENCE</scope>
    <source>
        <strain evidence="7">DSM 45354</strain>
    </source>
</reference>
<feature type="compositionally biased region" description="Low complexity" evidence="5">
    <location>
        <begin position="28"/>
        <end position="42"/>
    </location>
</feature>
<dbReference type="Gene3D" id="1.10.357.10">
    <property type="entry name" value="Tetracycline Repressor, domain 2"/>
    <property type="match status" value="1"/>
</dbReference>
<dbReference type="InterPro" id="IPR011075">
    <property type="entry name" value="TetR_C"/>
</dbReference>
<keyword evidence="2 4" id="KW-0238">DNA-binding</keyword>
<dbReference type="PANTHER" id="PTHR30055:SF148">
    <property type="entry name" value="TETR-FAMILY TRANSCRIPTIONAL REGULATOR"/>
    <property type="match status" value="1"/>
</dbReference>
<dbReference type="Pfam" id="PF00440">
    <property type="entry name" value="TetR_N"/>
    <property type="match status" value="1"/>
</dbReference>
<comment type="caution">
    <text evidence="7">The sequence shown here is derived from an EMBL/GenBank/DDBJ whole genome shotgun (WGS) entry which is preliminary data.</text>
</comment>
<dbReference type="EMBL" id="JADBEM010000001">
    <property type="protein sequence ID" value="MBE1612961.1"/>
    <property type="molecule type" value="Genomic_DNA"/>
</dbReference>